<accession>A0A1G7HZ03</accession>
<keyword evidence="3 6" id="KW-1133">Transmembrane helix</keyword>
<comment type="subcellular location">
    <subcellularLocation>
        <location evidence="1">Membrane</location>
        <topology evidence="1">Multi-pass membrane protein</topology>
    </subcellularLocation>
</comment>
<evidence type="ECO:0000256" key="6">
    <source>
        <dbReference type="SAM" id="Phobius"/>
    </source>
</evidence>
<dbReference type="GO" id="GO:0016020">
    <property type="term" value="C:membrane"/>
    <property type="evidence" value="ECO:0007669"/>
    <property type="project" value="UniProtKB-SubCell"/>
</dbReference>
<sequence>MNINEIYLKISNFKLLANKDYSSFYALSGVLGGILTYAFGGWSGLLELLIIVFAVDYITGCLAALKTGKGLIWYT</sequence>
<keyword evidence="4 6" id="KW-0472">Membrane</keyword>
<comment type="similarity">
    <text evidence="5">Belongs to the bacteriophage holin family. Cp-1 holin subfamily.</text>
</comment>
<evidence type="ECO:0000256" key="4">
    <source>
        <dbReference type="ARBA" id="ARBA00023136"/>
    </source>
</evidence>
<dbReference type="InterPro" id="IPR006480">
    <property type="entry name" value="Phage_holin_4_1"/>
</dbReference>
<dbReference type="Proteomes" id="UP000198972">
    <property type="component" value="Unassembled WGS sequence"/>
</dbReference>
<protein>
    <submittedName>
        <fullName evidence="7">Bacteriophage holin family protein</fullName>
    </submittedName>
</protein>
<evidence type="ECO:0000313" key="8">
    <source>
        <dbReference type="Proteomes" id="UP000198972"/>
    </source>
</evidence>
<evidence type="ECO:0000313" key="7">
    <source>
        <dbReference type="EMBL" id="SDF05588.1"/>
    </source>
</evidence>
<dbReference type="Pfam" id="PF05105">
    <property type="entry name" value="Phage_holin_4_1"/>
    <property type="match status" value="1"/>
</dbReference>
<dbReference type="AlphaFoldDB" id="A0A1G7HZ03"/>
<gene>
    <name evidence="7" type="ORF">SAMN04488542_10588</name>
</gene>
<keyword evidence="2 6" id="KW-0812">Transmembrane</keyword>
<evidence type="ECO:0000256" key="5">
    <source>
        <dbReference type="ARBA" id="ARBA00023600"/>
    </source>
</evidence>
<dbReference type="RefSeq" id="WP_091227742.1">
    <property type="nucleotide sequence ID" value="NZ_FNBG01000005.1"/>
</dbReference>
<feature type="transmembrane region" description="Helical" evidence="6">
    <location>
        <begin position="21"/>
        <end position="39"/>
    </location>
</feature>
<organism evidence="7 8">
    <name type="scientific">Fontibacillus panacisegetis</name>
    <dbReference type="NCBI Taxonomy" id="670482"/>
    <lineage>
        <taxon>Bacteria</taxon>
        <taxon>Bacillati</taxon>
        <taxon>Bacillota</taxon>
        <taxon>Bacilli</taxon>
        <taxon>Bacillales</taxon>
        <taxon>Paenibacillaceae</taxon>
        <taxon>Fontibacillus</taxon>
    </lineage>
</organism>
<dbReference type="EMBL" id="FNBG01000005">
    <property type="protein sequence ID" value="SDF05588.1"/>
    <property type="molecule type" value="Genomic_DNA"/>
</dbReference>
<reference evidence="7 8" key="1">
    <citation type="submission" date="2016-10" db="EMBL/GenBank/DDBJ databases">
        <authorList>
            <person name="de Groot N.N."/>
        </authorList>
    </citation>
    <scope>NUCLEOTIDE SEQUENCE [LARGE SCALE GENOMIC DNA]</scope>
    <source>
        <strain evidence="7 8">DSM 28129</strain>
    </source>
</reference>
<evidence type="ECO:0000256" key="3">
    <source>
        <dbReference type="ARBA" id="ARBA00022989"/>
    </source>
</evidence>
<dbReference type="OrthoDB" id="88184at2"/>
<evidence type="ECO:0000256" key="1">
    <source>
        <dbReference type="ARBA" id="ARBA00004141"/>
    </source>
</evidence>
<keyword evidence="8" id="KW-1185">Reference proteome</keyword>
<proteinExistence type="inferred from homology"/>
<feature type="transmembrane region" description="Helical" evidence="6">
    <location>
        <begin position="45"/>
        <end position="65"/>
    </location>
</feature>
<evidence type="ECO:0000256" key="2">
    <source>
        <dbReference type="ARBA" id="ARBA00022692"/>
    </source>
</evidence>
<name>A0A1G7HZ03_9BACL</name>